<name>A6UVX1_META3</name>
<protein>
    <submittedName>
        <fullName evidence="2">Uncharacterized protein</fullName>
    </submittedName>
</protein>
<dbReference type="RefSeq" id="WP_011973775.1">
    <property type="nucleotide sequence ID" value="NC_009635.1"/>
</dbReference>
<dbReference type="EMBL" id="CP000743">
    <property type="protein sequence ID" value="ABR56643.1"/>
    <property type="molecule type" value="Genomic_DNA"/>
</dbReference>
<evidence type="ECO:0000313" key="2">
    <source>
        <dbReference type="EMBL" id="ABR56643.1"/>
    </source>
</evidence>
<evidence type="ECO:0000256" key="1">
    <source>
        <dbReference type="SAM" id="Phobius"/>
    </source>
</evidence>
<keyword evidence="1" id="KW-1133">Transmembrane helix</keyword>
<dbReference type="KEGG" id="mae:Maeo_1065"/>
<dbReference type="HOGENOM" id="CLU_1187728_0_0_2"/>
<gene>
    <name evidence="2" type="ordered locus">Maeo_1065</name>
</gene>
<dbReference type="GeneID" id="5327134"/>
<accession>A6UVX1</accession>
<organism evidence="2 3">
    <name type="scientific">Methanococcus aeolicus (strain ATCC BAA-1280 / DSM 17508 / OCM 812 / Nankai-3)</name>
    <dbReference type="NCBI Taxonomy" id="419665"/>
    <lineage>
        <taxon>Archaea</taxon>
        <taxon>Methanobacteriati</taxon>
        <taxon>Methanobacteriota</taxon>
        <taxon>Methanomada group</taxon>
        <taxon>Methanococci</taxon>
        <taxon>Methanococcales</taxon>
        <taxon>Methanococcaceae</taxon>
        <taxon>Methanococcus</taxon>
    </lineage>
</organism>
<dbReference type="STRING" id="419665.Maeo_1065"/>
<dbReference type="eggNOG" id="arCOG07532">
    <property type="taxonomic scope" value="Archaea"/>
</dbReference>
<dbReference type="Proteomes" id="UP000001106">
    <property type="component" value="Chromosome"/>
</dbReference>
<sequence>MKKIGLIFSLLLLSTLSCSYADVEKITNYSMDIKIDNGQTTVKNIFAIKNLASYPLVPGIGELRLQERGPKKLFIIPIPFTKEVKSIDISHLEGYYKIGDGKLTPMNVYIKNSSSDFTTICYEIWEPIDKYSNVTVILEYNADIVDDGILFKTVSLPVGCDMDIDNLNIKFNSPYHLTYQEPDGNNFRVPKNTLHIIKAEFSILPLPKLPTYGYVLFWLTVLAILVIILVYTELRSNRKKENE</sequence>
<evidence type="ECO:0000313" key="3">
    <source>
        <dbReference type="Proteomes" id="UP000001106"/>
    </source>
</evidence>
<feature type="transmembrane region" description="Helical" evidence="1">
    <location>
        <begin position="212"/>
        <end position="231"/>
    </location>
</feature>
<keyword evidence="1" id="KW-0812">Transmembrane</keyword>
<dbReference type="AlphaFoldDB" id="A6UVX1"/>
<keyword evidence="3" id="KW-1185">Reference proteome</keyword>
<reference evidence="2" key="1">
    <citation type="submission" date="2007-06" db="EMBL/GenBank/DDBJ databases">
        <title>Complete sequence of Methanococcus aeolicus Nankai-3.</title>
        <authorList>
            <consortium name="US DOE Joint Genome Institute"/>
            <person name="Copeland A."/>
            <person name="Lucas S."/>
            <person name="Lapidus A."/>
            <person name="Barry K."/>
            <person name="Glavina del Rio T."/>
            <person name="Dalin E."/>
            <person name="Tice H."/>
            <person name="Pitluck S."/>
            <person name="Chain P."/>
            <person name="Malfatti S."/>
            <person name="Shin M."/>
            <person name="Vergez L."/>
            <person name="Schmutz J."/>
            <person name="Larimer F."/>
            <person name="Land M."/>
            <person name="Hauser L."/>
            <person name="Kyrpides N."/>
            <person name="Lykidis A."/>
            <person name="Sieprawska-Lupa M."/>
            <person name="Whitman W.B."/>
            <person name="Richardson P."/>
        </authorList>
    </citation>
    <scope>NUCLEOTIDE SEQUENCE [LARGE SCALE GENOMIC DNA]</scope>
    <source>
        <strain evidence="2">Nankai-3</strain>
    </source>
</reference>
<dbReference type="PROSITE" id="PS51257">
    <property type="entry name" value="PROKAR_LIPOPROTEIN"/>
    <property type="match status" value="1"/>
</dbReference>
<proteinExistence type="predicted"/>
<dbReference type="OrthoDB" id="65761at2157"/>
<keyword evidence="1" id="KW-0472">Membrane</keyword>